<dbReference type="EMBL" id="VLLG01000003">
    <property type="protein sequence ID" value="TWI88465.1"/>
    <property type="molecule type" value="Genomic_DNA"/>
</dbReference>
<dbReference type="PANTHER" id="PTHR30026:SF20">
    <property type="entry name" value="OUTER MEMBRANE PROTEIN TOLC"/>
    <property type="match status" value="1"/>
</dbReference>
<name>A0A562T4K6_CHIJA</name>
<dbReference type="PANTHER" id="PTHR30026">
    <property type="entry name" value="OUTER MEMBRANE PROTEIN TOLC"/>
    <property type="match status" value="1"/>
</dbReference>
<dbReference type="AlphaFoldDB" id="A0A562T4K6"/>
<proteinExistence type="inferred from homology"/>
<keyword evidence="5" id="KW-0812">Transmembrane</keyword>
<evidence type="ECO:0000313" key="10">
    <source>
        <dbReference type="EMBL" id="TWI88465.1"/>
    </source>
</evidence>
<dbReference type="GO" id="GO:0015288">
    <property type="term" value="F:porin activity"/>
    <property type="evidence" value="ECO:0007669"/>
    <property type="project" value="TreeGrafter"/>
</dbReference>
<accession>A0A562T4K6</accession>
<dbReference type="OrthoDB" id="367883at2"/>
<comment type="subcellular location">
    <subcellularLocation>
        <location evidence="1">Cell outer membrane</location>
    </subcellularLocation>
</comment>
<gene>
    <name evidence="10" type="ORF">LX66_2550</name>
</gene>
<dbReference type="Gene3D" id="1.20.1600.10">
    <property type="entry name" value="Outer membrane efflux proteins (OEP)"/>
    <property type="match status" value="1"/>
</dbReference>
<evidence type="ECO:0000256" key="6">
    <source>
        <dbReference type="ARBA" id="ARBA00023136"/>
    </source>
</evidence>
<dbReference type="InterPro" id="IPR003423">
    <property type="entry name" value="OMP_efflux"/>
</dbReference>
<dbReference type="SUPFAM" id="SSF56954">
    <property type="entry name" value="Outer membrane efflux proteins (OEP)"/>
    <property type="match status" value="1"/>
</dbReference>
<dbReference type="GO" id="GO:1990281">
    <property type="term" value="C:efflux pump complex"/>
    <property type="evidence" value="ECO:0007669"/>
    <property type="project" value="TreeGrafter"/>
</dbReference>
<protein>
    <submittedName>
        <fullName evidence="10">Outer membrane protein TolC</fullName>
    </submittedName>
</protein>
<keyword evidence="11" id="KW-1185">Reference proteome</keyword>
<feature type="chain" id="PRO_5022204496" evidence="9">
    <location>
        <begin position="25"/>
        <end position="444"/>
    </location>
</feature>
<keyword evidence="7" id="KW-0998">Cell outer membrane</keyword>
<evidence type="ECO:0000256" key="7">
    <source>
        <dbReference type="ARBA" id="ARBA00023237"/>
    </source>
</evidence>
<keyword evidence="8" id="KW-0175">Coiled coil</keyword>
<sequence>MKQSVLFYVAAVIGMACFTSYASAQQLPDSLLPPANLQDCIKYALSHQPVVRQSHLDEAITEATIKSKLADWYPQINLDYNIQHYLQIPTSYFNGSPIRAGVENSSTAALSLNQNLFNRDVLLASRTARDVRRQAKQNTASSRIDVVSDVSKAYYDVLLTKRQIAVLEEDIIRLERSRKDAYNQYQAGVVDKTDYKRANISLNNAKGQRKTAEELLDGKYAYLRQLMGYPETGELKLVDDTLQMESEVSLDTTTTVNYENRIEFQLLQTQQRLLEAELRYNKWSFLPTVSAFANYNAAYLNNEFSKLYKDNLPNSYFGLKVSVPIFQGSKRIQNIRAAELQLKRTEWDFETLKSQINTEYTQAMATYKSNFYNYTLQRENMQEAREVYELINLQYREGVKTFLEVITAETDLRTAQLNYFNALYQVLSSKIDLQRSLGTLTTSL</sequence>
<evidence type="ECO:0000256" key="9">
    <source>
        <dbReference type="SAM" id="SignalP"/>
    </source>
</evidence>
<keyword evidence="3" id="KW-0813">Transport</keyword>
<dbReference type="Proteomes" id="UP000316778">
    <property type="component" value="Unassembled WGS sequence"/>
</dbReference>
<evidence type="ECO:0000256" key="1">
    <source>
        <dbReference type="ARBA" id="ARBA00004442"/>
    </source>
</evidence>
<dbReference type="RefSeq" id="WP_145713872.1">
    <property type="nucleotide sequence ID" value="NZ_BAAAFY010000001.1"/>
</dbReference>
<dbReference type="Pfam" id="PF02321">
    <property type="entry name" value="OEP"/>
    <property type="match status" value="2"/>
</dbReference>
<dbReference type="GO" id="GO:0015562">
    <property type="term" value="F:efflux transmembrane transporter activity"/>
    <property type="evidence" value="ECO:0007669"/>
    <property type="project" value="InterPro"/>
</dbReference>
<evidence type="ECO:0000256" key="8">
    <source>
        <dbReference type="SAM" id="Coils"/>
    </source>
</evidence>
<evidence type="ECO:0000256" key="2">
    <source>
        <dbReference type="ARBA" id="ARBA00007613"/>
    </source>
</evidence>
<feature type="signal peptide" evidence="9">
    <location>
        <begin position="1"/>
        <end position="24"/>
    </location>
</feature>
<dbReference type="InterPro" id="IPR051906">
    <property type="entry name" value="TolC-like"/>
</dbReference>
<dbReference type="GO" id="GO:0009279">
    <property type="term" value="C:cell outer membrane"/>
    <property type="evidence" value="ECO:0007669"/>
    <property type="project" value="UniProtKB-SubCell"/>
</dbReference>
<feature type="coiled-coil region" evidence="8">
    <location>
        <begin position="164"/>
        <end position="215"/>
    </location>
</feature>
<keyword evidence="9" id="KW-0732">Signal</keyword>
<evidence type="ECO:0000313" key="11">
    <source>
        <dbReference type="Proteomes" id="UP000316778"/>
    </source>
</evidence>
<organism evidence="10 11">
    <name type="scientific">Chitinophaga japonensis</name>
    <name type="common">Flexibacter japonensis</name>
    <dbReference type="NCBI Taxonomy" id="104662"/>
    <lineage>
        <taxon>Bacteria</taxon>
        <taxon>Pseudomonadati</taxon>
        <taxon>Bacteroidota</taxon>
        <taxon>Chitinophagia</taxon>
        <taxon>Chitinophagales</taxon>
        <taxon>Chitinophagaceae</taxon>
        <taxon>Chitinophaga</taxon>
    </lineage>
</organism>
<dbReference type="PROSITE" id="PS51257">
    <property type="entry name" value="PROKAR_LIPOPROTEIN"/>
    <property type="match status" value="1"/>
</dbReference>
<keyword evidence="4" id="KW-1134">Transmembrane beta strand</keyword>
<evidence type="ECO:0000256" key="4">
    <source>
        <dbReference type="ARBA" id="ARBA00022452"/>
    </source>
</evidence>
<keyword evidence="6" id="KW-0472">Membrane</keyword>
<reference evidence="10 11" key="1">
    <citation type="journal article" date="2013" name="Stand. Genomic Sci.">
        <title>Genomic Encyclopedia of Type Strains, Phase I: The one thousand microbial genomes (KMG-I) project.</title>
        <authorList>
            <person name="Kyrpides N.C."/>
            <person name="Woyke T."/>
            <person name="Eisen J.A."/>
            <person name="Garrity G."/>
            <person name="Lilburn T.G."/>
            <person name="Beck B.J."/>
            <person name="Whitman W.B."/>
            <person name="Hugenholtz P."/>
            <person name="Klenk H.P."/>
        </authorList>
    </citation>
    <scope>NUCLEOTIDE SEQUENCE [LARGE SCALE GENOMIC DNA]</scope>
    <source>
        <strain evidence="10 11">DSM 13484</strain>
    </source>
</reference>
<evidence type="ECO:0000256" key="5">
    <source>
        <dbReference type="ARBA" id="ARBA00022692"/>
    </source>
</evidence>
<comment type="similarity">
    <text evidence="2">Belongs to the outer membrane factor (OMF) (TC 1.B.17) family.</text>
</comment>
<comment type="caution">
    <text evidence="10">The sequence shown here is derived from an EMBL/GenBank/DDBJ whole genome shotgun (WGS) entry which is preliminary data.</text>
</comment>
<evidence type="ECO:0000256" key="3">
    <source>
        <dbReference type="ARBA" id="ARBA00022448"/>
    </source>
</evidence>